<reference evidence="1 2" key="1">
    <citation type="submission" date="2017-02" db="EMBL/GenBank/DDBJ databases">
        <authorList>
            <person name="Peterson S.W."/>
        </authorList>
    </citation>
    <scope>NUCLEOTIDE SEQUENCE [LARGE SCALE GENOMIC DNA]</scope>
    <source>
        <strain evidence="1 2">USBA 369</strain>
    </source>
</reference>
<organism evidence="1 2">
    <name type="scientific">Consotaella salsifontis</name>
    <dbReference type="NCBI Taxonomy" id="1365950"/>
    <lineage>
        <taxon>Bacteria</taxon>
        <taxon>Pseudomonadati</taxon>
        <taxon>Pseudomonadota</taxon>
        <taxon>Alphaproteobacteria</taxon>
        <taxon>Hyphomicrobiales</taxon>
        <taxon>Aurantimonadaceae</taxon>
        <taxon>Consotaella</taxon>
    </lineage>
</organism>
<sequence length="37" mass="4171">MRHRALARSPFVVKLIRWVEFIILPREGASGPPEAIG</sequence>
<accession>A0A1T4SPB2</accession>
<evidence type="ECO:0000313" key="2">
    <source>
        <dbReference type="Proteomes" id="UP000190135"/>
    </source>
</evidence>
<keyword evidence="2" id="KW-1185">Reference proteome</keyword>
<protein>
    <submittedName>
        <fullName evidence="1">Uncharacterized protein</fullName>
    </submittedName>
</protein>
<dbReference type="AlphaFoldDB" id="A0A1T4SPB2"/>
<proteinExistence type="predicted"/>
<gene>
    <name evidence="1" type="ORF">SAMN05428963_112101</name>
</gene>
<dbReference type="EMBL" id="FUXL01000012">
    <property type="protein sequence ID" value="SKA30013.1"/>
    <property type="molecule type" value="Genomic_DNA"/>
</dbReference>
<name>A0A1T4SPB2_9HYPH</name>
<dbReference type="STRING" id="1365950.SAMN05428963_112101"/>
<dbReference type="Proteomes" id="UP000190135">
    <property type="component" value="Unassembled WGS sequence"/>
</dbReference>
<evidence type="ECO:0000313" key="1">
    <source>
        <dbReference type="EMBL" id="SKA30013.1"/>
    </source>
</evidence>